<gene>
    <name evidence="7" type="ORF">GFH30_00480</name>
    <name evidence="6" type="ORF">GHJ48_05540</name>
</gene>
<evidence type="ECO:0000256" key="1">
    <source>
        <dbReference type="ARBA" id="ARBA00022553"/>
    </source>
</evidence>
<feature type="domain" description="HTH luxR-type" evidence="4">
    <location>
        <begin position="235"/>
        <end position="300"/>
    </location>
</feature>
<keyword evidence="1 3" id="KW-0597">Phosphoprotein</keyword>
<evidence type="ECO:0000259" key="4">
    <source>
        <dbReference type="PROSITE" id="PS50043"/>
    </source>
</evidence>
<dbReference type="SMART" id="SM00421">
    <property type="entry name" value="HTH_LUXR"/>
    <property type="match status" value="1"/>
</dbReference>
<evidence type="ECO:0000313" key="7">
    <source>
        <dbReference type="EMBL" id="QGA09965.1"/>
    </source>
</evidence>
<dbReference type="PROSITE" id="PS00622">
    <property type="entry name" value="HTH_LUXR_1"/>
    <property type="match status" value="1"/>
</dbReference>
<feature type="domain" description="Response regulatory" evidence="5">
    <location>
        <begin position="4"/>
        <end position="120"/>
    </location>
</feature>
<evidence type="ECO:0000313" key="6">
    <source>
        <dbReference type="EMBL" id="MQW91862.1"/>
    </source>
</evidence>
<dbReference type="EMBL" id="WITK01000006">
    <property type="protein sequence ID" value="MQW91862.1"/>
    <property type="molecule type" value="Genomic_DNA"/>
</dbReference>
<dbReference type="PROSITE" id="PS50110">
    <property type="entry name" value="RESPONSE_REGULATORY"/>
    <property type="match status" value="1"/>
</dbReference>
<dbReference type="InterPro" id="IPR016032">
    <property type="entry name" value="Sig_transdc_resp-reg_C-effctor"/>
</dbReference>
<dbReference type="PRINTS" id="PR00038">
    <property type="entry name" value="HTHLUXR"/>
</dbReference>
<evidence type="ECO:0000313" key="9">
    <source>
        <dbReference type="Proteomes" id="UP000480556"/>
    </source>
</evidence>
<dbReference type="SUPFAM" id="SSF46894">
    <property type="entry name" value="C-terminal effector domain of the bipartite response regulators"/>
    <property type="match status" value="1"/>
</dbReference>
<evidence type="ECO:0000256" key="3">
    <source>
        <dbReference type="PROSITE-ProRule" id="PRU00169"/>
    </source>
</evidence>
<dbReference type="Pfam" id="PF00072">
    <property type="entry name" value="Response_reg"/>
    <property type="match status" value="1"/>
</dbReference>
<dbReference type="PANTHER" id="PTHR44591">
    <property type="entry name" value="STRESS RESPONSE REGULATOR PROTEIN 1"/>
    <property type="match status" value="1"/>
</dbReference>
<dbReference type="InterPro" id="IPR000792">
    <property type="entry name" value="Tscrpt_reg_LuxR_C"/>
</dbReference>
<dbReference type="InterPro" id="IPR050595">
    <property type="entry name" value="Bact_response_regulator"/>
</dbReference>
<dbReference type="SMART" id="SM00448">
    <property type="entry name" value="REC"/>
    <property type="match status" value="1"/>
</dbReference>
<name>A0A5Q0NYP6_9GAMM</name>
<organism evidence="6 9">
    <name type="scientific">Acinetobacter wanghuae</name>
    <dbReference type="NCBI Taxonomy" id="2662362"/>
    <lineage>
        <taxon>Bacteria</taxon>
        <taxon>Pseudomonadati</taxon>
        <taxon>Pseudomonadota</taxon>
        <taxon>Gammaproteobacteria</taxon>
        <taxon>Moraxellales</taxon>
        <taxon>Moraxellaceae</taxon>
        <taxon>Acinetobacter</taxon>
    </lineage>
</organism>
<evidence type="ECO:0000313" key="8">
    <source>
        <dbReference type="Proteomes" id="UP000327478"/>
    </source>
</evidence>
<evidence type="ECO:0000259" key="5">
    <source>
        <dbReference type="PROSITE" id="PS50110"/>
    </source>
</evidence>
<dbReference type="GO" id="GO:0000160">
    <property type="term" value="P:phosphorelay signal transduction system"/>
    <property type="evidence" value="ECO:0007669"/>
    <property type="project" value="InterPro"/>
</dbReference>
<dbReference type="InterPro" id="IPR036388">
    <property type="entry name" value="WH-like_DNA-bd_sf"/>
</dbReference>
<dbReference type="Pfam" id="PF00196">
    <property type="entry name" value="GerE"/>
    <property type="match status" value="1"/>
</dbReference>
<dbReference type="PANTHER" id="PTHR44591:SF3">
    <property type="entry name" value="RESPONSE REGULATORY DOMAIN-CONTAINING PROTEIN"/>
    <property type="match status" value="1"/>
</dbReference>
<accession>A0A5Q0NYP6</accession>
<dbReference type="CDD" id="cd19920">
    <property type="entry name" value="REC_PA4781-like"/>
    <property type="match status" value="1"/>
</dbReference>
<dbReference type="PROSITE" id="PS50043">
    <property type="entry name" value="HTH_LUXR_2"/>
    <property type="match status" value="1"/>
</dbReference>
<dbReference type="AlphaFoldDB" id="A0A5Q0NYP6"/>
<dbReference type="InterPro" id="IPR001789">
    <property type="entry name" value="Sig_transdc_resp-reg_receiver"/>
</dbReference>
<dbReference type="EMBL" id="CP045650">
    <property type="protein sequence ID" value="QGA09965.1"/>
    <property type="molecule type" value="Genomic_DNA"/>
</dbReference>
<evidence type="ECO:0000256" key="2">
    <source>
        <dbReference type="ARBA" id="ARBA00023125"/>
    </source>
</evidence>
<dbReference type="Gene3D" id="1.10.10.10">
    <property type="entry name" value="Winged helix-like DNA-binding domain superfamily/Winged helix DNA-binding domain"/>
    <property type="match status" value="1"/>
</dbReference>
<sequence length="306" mass="34575">MLESILIVDDIPENLSLLHESLDQAGYQVLVATNGFSAIEIAHRSQPDMILLDGSMPEMDGFETCLQLKSSPMTEHIPVIFMTGLTETEHILKGFQVGGVDYVTKPLNIDEVQARVKTHLLQARLMHQQKQMLDATGSAIVSLNLNGEMIWQTPVVSELLKRHEIDLEHFQKSLNIWLQDLLKQPDQAHFIHGQYGHQQHQLQLNLLTPMDGNRVFKHVLVQLKEQTQMPSAEEIAQACPTLTPREAEVMHWVTMGKTNRDIAEILQLSPRTVNKHLEHVFEKLFVETRTAAVLHVTSACQNQAVA</sequence>
<dbReference type="SUPFAM" id="SSF52172">
    <property type="entry name" value="CheY-like"/>
    <property type="match status" value="1"/>
</dbReference>
<dbReference type="GO" id="GO:0003677">
    <property type="term" value="F:DNA binding"/>
    <property type="evidence" value="ECO:0007669"/>
    <property type="project" value="UniProtKB-KW"/>
</dbReference>
<dbReference type="Proteomes" id="UP000480556">
    <property type="component" value="Unassembled WGS sequence"/>
</dbReference>
<feature type="modified residue" description="4-aspartylphosphate" evidence="3">
    <location>
        <position position="53"/>
    </location>
</feature>
<dbReference type="Gene3D" id="3.40.50.2300">
    <property type="match status" value="1"/>
</dbReference>
<reference evidence="8 9" key="1">
    <citation type="submission" date="2019-10" db="EMBL/GenBank/DDBJ databases">
        <authorList>
            <person name="Dong K."/>
        </authorList>
    </citation>
    <scope>NUCLEOTIDE SEQUENCE [LARGE SCALE GENOMIC DNA]</scope>
    <source>
        <strain evidence="7">Dk386</strain>
        <strain evidence="8">dk386</strain>
        <strain evidence="6">Dk771</strain>
        <strain evidence="9">dk771</strain>
    </source>
</reference>
<protein>
    <submittedName>
        <fullName evidence="6">Response regulator</fullName>
    </submittedName>
</protein>
<dbReference type="GO" id="GO:0006355">
    <property type="term" value="P:regulation of DNA-templated transcription"/>
    <property type="evidence" value="ECO:0007669"/>
    <property type="project" value="InterPro"/>
</dbReference>
<dbReference type="InterPro" id="IPR011006">
    <property type="entry name" value="CheY-like_superfamily"/>
</dbReference>
<keyword evidence="8" id="KW-1185">Reference proteome</keyword>
<proteinExistence type="predicted"/>
<dbReference type="CDD" id="cd06170">
    <property type="entry name" value="LuxR_C_like"/>
    <property type="match status" value="1"/>
</dbReference>
<keyword evidence="2" id="KW-0238">DNA-binding</keyword>
<dbReference type="Proteomes" id="UP000327478">
    <property type="component" value="Chromosome"/>
</dbReference>
<dbReference type="RefSeq" id="WP_153370137.1">
    <property type="nucleotide sequence ID" value="NZ_CP045650.1"/>
</dbReference>